<evidence type="ECO:0000313" key="2">
    <source>
        <dbReference type="Proteomes" id="UP000337909"/>
    </source>
</evidence>
<evidence type="ECO:0000313" key="1">
    <source>
        <dbReference type="EMBL" id="VVO40017.1"/>
    </source>
</evidence>
<reference evidence="1 2" key="1">
    <citation type="submission" date="2019-09" db="EMBL/GenBank/DDBJ databases">
        <authorList>
            <person name="Chandra G."/>
            <person name="Truman W A."/>
        </authorList>
    </citation>
    <scope>NUCLEOTIDE SEQUENCE [LARGE SCALE GENOMIC DNA]</scope>
    <source>
        <strain evidence="1">PS691</strain>
    </source>
</reference>
<organism evidence="1 2">
    <name type="scientific">Pseudomonas fluorescens</name>
    <dbReference type="NCBI Taxonomy" id="294"/>
    <lineage>
        <taxon>Bacteria</taxon>
        <taxon>Pseudomonadati</taxon>
        <taxon>Pseudomonadota</taxon>
        <taxon>Gammaproteobacteria</taxon>
        <taxon>Pseudomonadales</taxon>
        <taxon>Pseudomonadaceae</taxon>
        <taxon>Pseudomonas</taxon>
    </lineage>
</organism>
<proteinExistence type="predicted"/>
<sequence length="38" mass="3727">MDIGQVGNGVIAEANGASVIEVPGQGFTHGVASASVMR</sequence>
<dbReference type="AlphaFoldDB" id="A0A5E7FP54"/>
<gene>
    <name evidence="1" type="ORF">PS691_05650</name>
</gene>
<protein>
    <submittedName>
        <fullName evidence="1">Uncharacterized protein</fullName>
    </submittedName>
</protein>
<accession>A0A5E7FP54</accession>
<dbReference type="Proteomes" id="UP000337909">
    <property type="component" value="Unassembled WGS sequence"/>
</dbReference>
<name>A0A5E7FP54_PSEFL</name>
<dbReference type="EMBL" id="CABVHQ010000112">
    <property type="protein sequence ID" value="VVO40017.1"/>
    <property type="molecule type" value="Genomic_DNA"/>
</dbReference>